<keyword evidence="2" id="KW-0802">TPR repeat</keyword>
<keyword evidence="5" id="KW-1185">Reference proteome</keyword>
<sequence>MDEIKRRAATSEYARQVREALGVDTSNEATKDLINLALTAASDGTGADAALVRRFARHEGNSSAIVSMIADPEAVPTFSVSMARGPQERKRLELVEVQLRATLERALDDQTSPEVRRLQGRVESARDDILRDVGAQRGEARESFSRIEDKLSALHDAVTSTAGGLVPANGDTGAPDAGEPVAAAEEAFEDGRHVDAARLSHEVLERDGEANAEVLRRAHNVLARVALADPHTSKDALPHLKAVLRYWSGTEEGRLVNRSLVYLLGDDPEAALREAEAALALDPESGPARSARANALSLLGRPDEAAGLYDGETAEELGARSWFLRMAHRYAEARDAARRATDVGAGPELVLPTVVFAESTVLDLAAAYGYGPDGGTDDDRALLEETDALATSALAVLGDQRPSTRADLLLYRATVRDWLGRGGVLEDLQEAVDLEPENDRVIRNLIVKLMETGETVEAADWGRRLLDLDGSVEAVRLAASAALADGRTDKGVRALEAVGSDPESSPEASEAAIQLADAYANALQTTKAEAVLDRVEAADLVPFGVALARARHAMRGGQRARAVAELESVVETSCPEITSANDEPGRRARGRWRGAHLFLSEFLFEDGAFDRVVRLVAPFDDPNDPDRHTLRRAAALLNLGRYGECLGLCEQALAAANDSRLNLEFESVAAAVSVNLEAFVDAVERYDRVLPGHPERTKDLVAYGQALLRLGLPDRALDALRLAEARVANDPYRLAVVGGAYADAGDLGRALDLSYRALELAFDDERFHRQFAGLFLFHGDEIAAAGPLDGKYLDQFHDILHHHAERFPEAEPFVWLEKIPEDPDELAGFMIDLVRPRHEGMRNVRAKLFTGGQAPLGAVASLIGRNVLEAWGATVANPEAGRAAYPGHPTLRERSNEVAERTDVVVADSSALVTLYELGVLREAVATFDEVLVPQAFVDELRHALDKDQPSSDGKKRTMGLGEDGETLVLTETASDVVKRERAHLQGLYDLVTAFPLDPDRRAVRIIGWTPDRERAAAEGRPDEFEDVFGPSAAEAAYEAEARDVPLLSDGMLLRGQAEKVGTATTDSYAVLVRLRETGAVSDSVFDGLLLRLVGWGYRYVSLSSGTLARAIERERGLLTSRSRAPFDYLTREGTTAESAGIVLGSFVVWLWRSELGGPLPTETVRRQWTAVAFETLACISTADQALKVFGRVSGLCINGTLDWRGFRDFKGGLMDAAIELGLEL</sequence>
<accession>A0ABU3BQ71</accession>
<dbReference type="PANTHER" id="PTHR45586">
    <property type="entry name" value="TPR REPEAT-CONTAINING PROTEIN PA4667"/>
    <property type="match status" value="1"/>
</dbReference>
<dbReference type="InterPro" id="IPR051012">
    <property type="entry name" value="CellSynth/LPSAsmb/PSIAsmb"/>
</dbReference>
<feature type="domain" description="PIN" evidence="3">
    <location>
        <begin position="906"/>
        <end position="1055"/>
    </location>
</feature>
<dbReference type="InterPro" id="IPR011990">
    <property type="entry name" value="TPR-like_helical_dom_sf"/>
</dbReference>
<dbReference type="PANTHER" id="PTHR45586:SF1">
    <property type="entry name" value="LIPOPOLYSACCHARIDE ASSEMBLY PROTEIN B"/>
    <property type="match status" value="1"/>
</dbReference>
<evidence type="ECO:0000256" key="2">
    <source>
        <dbReference type="ARBA" id="ARBA00022803"/>
    </source>
</evidence>
<organism evidence="4 5">
    <name type="scientific">Rubrivirga litoralis</name>
    <dbReference type="NCBI Taxonomy" id="3075598"/>
    <lineage>
        <taxon>Bacteria</taxon>
        <taxon>Pseudomonadati</taxon>
        <taxon>Rhodothermota</taxon>
        <taxon>Rhodothermia</taxon>
        <taxon>Rhodothermales</taxon>
        <taxon>Rubricoccaceae</taxon>
        <taxon>Rubrivirga</taxon>
    </lineage>
</organism>
<evidence type="ECO:0000259" key="3">
    <source>
        <dbReference type="Pfam" id="PF20698"/>
    </source>
</evidence>
<proteinExistence type="predicted"/>
<dbReference type="Gene3D" id="1.25.40.10">
    <property type="entry name" value="Tetratricopeptide repeat domain"/>
    <property type="match status" value="3"/>
</dbReference>
<dbReference type="Proteomes" id="UP001267426">
    <property type="component" value="Unassembled WGS sequence"/>
</dbReference>
<gene>
    <name evidence="4" type="ORF">RM540_06735</name>
</gene>
<evidence type="ECO:0000256" key="1">
    <source>
        <dbReference type="ARBA" id="ARBA00022737"/>
    </source>
</evidence>
<evidence type="ECO:0000313" key="5">
    <source>
        <dbReference type="Proteomes" id="UP001267426"/>
    </source>
</evidence>
<dbReference type="Pfam" id="PF20698">
    <property type="entry name" value="PIN-TPR-GreABC"/>
    <property type="match status" value="1"/>
</dbReference>
<comment type="caution">
    <text evidence="4">The sequence shown here is derived from an EMBL/GenBank/DDBJ whole genome shotgun (WGS) entry which is preliminary data.</text>
</comment>
<dbReference type="SUPFAM" id="SSF48452">
    <property type="entry name" value="TPR-like"/>
    <property type="match status" value="2"/>
</dbReference>
<dbReference type="RefSeq" id="WP_311662787.1">
    <property type="nucleotide sequence ID" value="NZ_JAVRHT010000012.1"/>
</dbReference>
<name>A0ABU3BQ71_9BACT</name>
<keyword evidence="1" id="KW-0677">Repeat</keyword>
<dbReference type="EMBL" id="JAVRHT010000012">
    <property type="protein sequence ID" value="MDT0631444.1"/>
    <property type="molecule type" value="Genomic_DNA"/>
</dbReference>
<reference evidence="4 5" key="1">
    <citation type="submission" date="2023-09" db="EMBL/GenBank/DDBJ databases">
        <authorList>
            <person name="Rey-Velasco X."/>
        </authorList>
    </citation>
    <scope>NUCLEOTIDE SEQUENCE [LARGE SCALE GENOMIC DNA]</scope>
    <source>
        <strain evidence="4 5">F394</strain>
    </source>
</reference>
<dbReference type="InterPro" id="IPR048987">
    <property type="entry name" value="PIN-TPR-GreABC"/>
</dbReference>
<evidence type="ECO:0000313" key="4">
    <source>
        <dbReference type="EMBL" id="MDT0631444.1"/>
    </source>
</evidence>
<protein>
    <recommendedName>
        <fullName evidence="3">PIN domain-containing protein</fullName>
    </recommendedName>
</protein>